<comment type="caution">
    <text evidence="14">The sequence shown here is derived from an EMBL/GenBank/DDBJ whole genome shotgun (WGS) entry which is preliminary data.</text>
</comment>
<dbReference type="GO" id="GO:0005044">
    <property type="term" value="F:scavenger receptor activity"/>
    <property type="evidence" value="ECO:0007669"/>
    <property type="project" value="TreeGrafter"/>
</dbReference>
<reference evidence="14 15" key="1">
    <citation type="submission" date="2024-05" db="EMBL/GenBank/DDBJ databases">
        <authorList>
            <person name="Wallberg A."/>
        </authorList>
    </citation>
    <scope>NUCLEOTIDE SEQUENCE [LARGE SCALE GENOMIC DNA]</scope>
</reference>
<feature type="non-terminal residue" evidence="14">
    <location>
        <position position="119"/>
    </location>
</feature>
<evidence type="ECO:0000256" key="10">
    <source>
        <dbReference type="ARBA" id="ARBA00023180"/>
    </source>
</evidence>
<evidence type="ECO:0000256" key="4">
    <source>
        <dbReference type="ARBA" id="ARBA00022475"/>
    </source>
</evidence>
<evidence type="ECO:0000256" key="12">
    <source>
        <dbReference type="ARBA" id="ARBA00042244"/>
    </source>
</evidence>
<dbReference type="PRINTS" id="PR01609">
    <property type="entry name" value="CD36FAMILY"/>
</dbReference>
<comment type="similarity">
    <text evidence="3">Belongs to the CD36 family.</text>
</comment>
<dbReference type="EMBL" id="CAXKWB010015779">
    <property type="protein sequence ID" value="CAL4114429.1"/>
    <property type="molecule type" value="Genomic_DNA"/>
</dbReference>
<dbReference type="AlphaFoldDB" id="A0AAV2R8B5"/>
<evidence type="ECO:0000256" key="11">
    <source>
        <dbReference type="ARBA" id="ARBA00040821"/>
    </source>
</evidence>
<evidence type="ECO:0000256" key="13">
    <source>
        <dbReference type="SAM" id="Phobius"/>
    </source>
</evidence>
<feature type="transmembrane region" description="Helical" evidence="13">
    <location>
        <begin position="19"/>
        <end position="36"/>
    </location>
</feature>
<dbReference type="PANTHER" id="PTHR11923:SF110">
    <property type="entry name" value="SCAVENGER RECEPTOR CLASS B MEMBER 1"/>
    <property type="match status" value="1"/>
</dbReference>
<protein>
    <recommendedName>
        <fullName evidence="11">Scavenger receptor class B member 1</fullName>
    </recommendedName>
    <alternativeName>
        <fullName evidence="12">SR-BI</fullName>
    </alternativeName>
</protein>
<dbReference type="GO" id="GO:0005737">
    <property type="term" value="C:cytoplasm"/>
    <property type="evidence" value="ECO:0007669"/>
    <property type="project" value="TreeGrafter"/>
</dbReference>
<comment type="subcellular location">
    <subcellularLocation>
        <location evidence="2">Cell membrane</location>
        <topology evidence="2">Multi-pass membrane protein</topology>
    </subcellularLocation>
    <subcellularLocation>
        <location evidence="1">Membrane</location>
        <location evidence="1">Caveola</location>
        <topology evidence="1">Multi-pass membrane protein</topology>
    </subcellularLocation>
</comment>
<evidence type="ECO:0000256" key="6">
    <source>
        <dbReference type="ARBA" id="ARBA00022989"/>
    </source>
</evidence>
<dbReference type="GO" id="GO:0005901">
    <property type="term" value="C:caveola"/>
    <property type="evidence" value="ECO:0007669"/>
    <property type="project" value="UniProtKB-SubCell"/>
</dbReference>
<keyword evidence="5 13" id="KW-0812">Transmembrane</keyword>
<evidence type="ECO:0000256" key="7">
    <source>
        <dbReference type="ARBA" id="ARBA00023136"/>
    </source>
</evidence>
<sequence>GFCQSYCCSCCCRNKWVQGLLAVVFITIAVATWLWWNNLVEYGKQQAVMLKEGSHKDALWRESAIPVFYTIRVFNLTNPRQFMAGNNPVVREVGPYVYRMTETKENVKFFDNGTVYFES</sequence>
<keyword evidence="9" id="KW-0675">Receptor</keyword>
<feature type="non-terminal residue" evidence="14">
    <location>
        <position position="1"/>
    </location>
</feature>
<evidence type="ECO:0000256" key="3">
    <source>
        <dbReference type="ARBA" id="ARBA00010532"/>
    </source>
</evidence>
<dbReference type="Proteomes" id="UP001497623">
    <property type="component" value="Unassembled WGS sequence"/>
</dbReference>
<accession>A0AAV2R8B5</accession>
<keyword evidence="4" id="KW-1003">Cell membrane</keyword>
<keyword evidence="10" id="KW-0325">Glycoprotein</keyword>
<evidence type="ECO:0000256" key="9">
    <source>
        <dbReference type="ARBA" id="ARBA00023170"/>
    </source>
</evidence>
<dbReference type="Pfam" id="PF01130">
    <property type="entry name" value="CD36"/>
    <property type="match status" value="1"/>
</dbReference>
<name>A0AAV2R8B5_MEGNR</name>
<evidence type="ECO:0000313" key="15">
    <source>
        <dbReference type="Proteomes" id="UP001497623"/>
    </source>
</evidence>
<evidence type="ECO:0000256" key="8">
    <source>
        <dbReference type="ARBA" id="ARBA00023157"/>
    </source>
</evidence>
<keyword evidence="6 13" id="KW-1133">Transmembrane helix</keyword>
<keyword evidence="7 13" id="KW-0472">Membrane</keyword>
<keyword evidence="15" id="KW-1185">Reference proteome</keyword>
<evidence type="ECO:0000313" key="14">
    <source>
        <dbReference type="EMBL" id="CAL4114429.1"/>
    </source>
</evidence>
<evidence type="ECO:0000256" key="1">
    <source>
        <dbReference type="ARBA" id="ARBA00004189"/>
    </source>
</evidence>
<evidence type="ECO:0000256" key="2">
    <source>
        <dbReference type="ARBA" id="ARBA00004651"/>
    </source>
</evidence>
<dbReference type="PANTHER" id="PTHR11923">
    <property type="entry name" value="SCAVENGER RECEPTOR CLASS B TYPE-1 SR-B1"/>
    <property type="match status" value="1"/>
</dbReference>
<evidence type="ECO:0000256" key="5">
    <source>
        <dbReference type="ARBA" id="ARBA00022692"/>
    </source>
</evidence>
<dbReference type="InterPro" id="IPR002159">
    <property type="entry name" value="CD36_fam"/>
</dbReference>
<gene>
    <name evidence="14" type="ORF">MNOR_LOCUS20425</name>
</gene>
<organism evidence="14 15">
    <name type="scientific">Meganyctiphanes norvegica</name>
    <name type="common">Northern krill</name>
    <name type="synonym">Thysanopoda norvegica</name>
    <dbReference type="NCBI Taxonomy" id="48144"/>
    <lineage>
        <taxon>Eukaryota</taxon>
        <taxon>Metazoa</taxon>
        <taxon>Ecdysozoa</taxon>
        <taxon>Arthropoda</taxon>
        <taxon>Crustacea</taxon>
        <taxon>Multicrustacea</taxon>
        <taxon>Malacostraca</taxon>
        <taxon>Eumalacostraca</taxon>
        <taxon>Eucarida</taxon>
        <taxon>Euphausiacea</taxon>
        <taxon>Euphausiidae</taxon>
        <taxon>Meganyctiphanes</taxon>
    </lineage>
</organism>
<keyword evidence="8" id="KW-1015">Disulfide bond</keyword>
<proteinExistence type="inferred from homology"/>